<comment type="similarity">
    <text evidence="7">Belongs to the WD repeat AIP1 family.</text>
</comment>
<accession>A0ABQ9CWI4</accession>
<evidence type="ECO:0000256" key="1">
    <source>
        <dbReference type="ARBA" id="ARBA00004141"/>
    </source>
</evidence>
<feature type="transmembrane region" description="Helical" evidence="10">
    <location>
        <begin position="658"/>
        <end position="679"/>
    </location>
</feature>
<feature type="transmembrane region" description="Helical" evidence="10">
    <location>
        <begin position="721"/>
        <end position="742"/>
    </location>
</feature>
<dbReference type="InterPro" id="IPR036322">
    <property type="entry name" value="WD40_repeat_dom_sf"/>
</dbReference>
<keyword evidence="3 10" id="KW-0812">Transmembrane</keyword>
<feature type="transmembrane region" description="Helical" evidence="10">
    <location>
        <begin position="872"/>
        <end position="894"/>
    </location>
</feature>
<gene>
    <name evidence="12" type="ORF">WISP_107412</name>
</gene>
<dbReference type="PROSITE" id="PS50850">
    <property type="entry name" value="MFS"/>
    <property type="match status" value="1"/>
</dbReference>
<evidence type="ECO:0000256" key="2">
    <source>
        <dbReference type="ARBA" id="ARBA00022574"/>
    </source>
</evidence>
<dbReference type="InterPro" id="IPR020846">
    <property type="entry name" value="MFS_dom"/>
</dbReference>
<feature type="transmembrane region" description="Helical" evidence="10">
    <location>
        <begin position="598"/>
        <end position="619"/>
    </location>
</feature>
<evidence type="ECO:0000256" key="6">
    <source>
        <dbReference type="ARBA" id="ARBA00023136"/>
    </source>
</evidence>
<dbReference type="SUPFAM" id="SSF103473">
    <property type="entry name" value="MFS general substrate transporter"/>
    <property type="match status" value="1"/>
</dbReference>
<evidence type="ECO:0000313" key="13">
    <source>
        <dbReference type="Proteomes" id="UP001145742"/>
    </source>
</evidence>
<evidence type="ECO:0000256" key="4">
    <source>
        <dbReference type="ARBA" id="ARBA00022737"/>
    </source>
</evidence>
<feature type="repeat" description="WD" evidence="8">
    <location>
        <begin position="185"/>
        <end position="226"/>
    </location>
</feature>
<dbReference type="Pfam" id="PF00083">
    <property type="entry name" value="Sugar_tr"/>
    <property type="match status" value="1"/>
</dbReference>
<dbReference type="PROSITE" id="PS50082">
    <property type="entry name" value="WD_REPEATS_2"/>
    <property type="match status" value="4"/>
</dbReference>
<sequence length="1048" mass="115117">MPYEIKKVFASLPQVERGVSKIIGGDPKGNNFLYTNGKCVIIRNIDNPAIADIYTEHAHQVVVAKYAPSGFYIASGDVSGKLRIWDTTQKEHLLKYEYQPFAGRIKDLAWTEDSKRIAVVGEGREKFGAVFLWDSGSSVGEITGHNKVINSVDIKQTRPYRLATSSDDNCAAFFEGPPFKFKFTLSDHTRFVNCVRFSPDGNRFATASADGQIFVYDGKTGEKVCALGGGKAHDGGIYAISWSPDSSQLLSASGDKTAKIWDVGANSIVNTFNMGSNVLDQQLGCLWQKDHLLTISLSGYINYLDKNNPNNPLRVIKIVLMKDKKKCFAIDDLGYEPEAVAIHPSGGTAAVGGADGNVRLYSIQGTSLKSDDKSLEAKGPVTDLAYSHDGAFLAVCDANKVVTVFSVADGYAEHNVFYGHHAKVVCVAWSPDNEHFASGGMDMMVYVWTVSDPETRVKIPGKDGDADTKVTKVAGLDRDKTKTTKSKEEKRSRGRSKAQRNHYIDEDDSCMTITKQSNRMENKQQSNGVMKETKAINKKVNWSGSLIVASLTGAFGSSFLYGYNLSVVNAPAGYIKKFYNETWQRRYGFSVDESTLTLLWSVTVSIFAIGGLVGAIIVTPIVKFFGRKCTLLLNNVFAVAAALLMSLSLLAGSFEMLILGRIIMGVDAGISLSALPMYLSEISPKEIRGSLGQVTAIFICIGVFTGQVLGLPEIFGQESRWPYLFGAIIVPSLIQVVILPFLPESPRYLLLEKHNTSEAEKAFQRFLGKDDVSHEIEEVLAESRVQRNTKLVSILQLLRTRAVRWQVVTVVVTMGCYQLCGLNAIWYYTNNIFSEAGINHETIPYVTLSTGAVETLAAVFSGLVIERLGRRPLLIGGFGLMIVFFSVLTVSLTLQNTVHWLPYLSIFCILAIIASFCIGPGGIPFVLTGEFFQQSQRPAAFMIAGTVNWLSNFAVGLLFPFIQAGLQTYCFLVFAGICFAGATYLFFVLPETKNKTFHEISQAFAKRNKVTLEMQEMNHYPGERKSSAEQESDFTSSVDNGETKKGIV</sequence>
<dbReference type="InterPro" id="IPR005828">
    <property type="entry name" value="MFS_sugar_transport-like"/>
</dbReference>
<feature type="region of interest" description="Disordered" evidence="9">
    <location>
        <begin position="1020"/>
        <end position="1048"/>
    </location>
</feature>
<dbReference type="InterPro" id="IPR003663">
    <property type="entry name" value="Sugar/inositol_transpt"/>
</dbReference>
<dbReference type="CDD" id="cd00200">
    <property type="entry name" value="WD40"/>
    <property type="match status" value="1"/>
</dbReference>
<keyword evidence="2 8" id="KW-0853">WD repeat</keyword>
<feature type="transmembrane region" description="Helical" evidence="10">
    <location>
        <begin position="966"/>
        <end position="989"/>
    </location>
</feature>
<feature type="repeat" description="WD" evidence="8">
    <location>
        <begin position="230"/>
        <end position="271"/>
    </location>
</feature>
<feature type="transmembrane region" description="Helical" evidence="10">
    <location>
        <begin position="807"/>
        <end position="828"/>
    </location>
</feature>
<protein>
    <recommendedName>
        <fullName evidence="11">Major facilitator superfamily (MFS) profile domain-containing protein</fullName>
    </recommendedName>
</protein>
<evidence type="ECO:0000256" key="9">
    <source>
        <dbReference type="SAM" id="MobiDB-lite"/>
    </source>
</evidence>
<dbReference type="Gene3D" id="1.20.1250.20">
    <property type="entry name" value="MFS general substrate transporter like domains"/>
    <property type="match status" value="1"/>
</dbReference>
<evidence type="ECO:0000256" key="10">
    <source>
        <dbReference type="SAM" id="Phobius"/>
    </source>
</evidence>
<feature type="domain" description="Major facilitator superfamily (MFS) profile" evidence="11">
    <location>
        <begin position="550"/>
        <end position="993"/>
    </location>
</feature>
<dbReference type="EMBL" id="WHWB01034397">
    <property type="protein sequence ID" value="KAJ7410594.1"/>
    <property type="molecule type" value="Genomic_DNA"/>
</dbReference>
<dbReference type="PRINTS" id="PR00171">
    <property type="entry name" value="SUGRTRNSPORT"/>
</dbReference>
<evidence type="ECO:0000313" key="12">
    <source>
        <dbReference type="EMBL" id="KAJ7410594.1"/>
    </source>
</evidence>
<keyword evidence="6 10" id="KW-0472">Membrane</keyword>
<keyword evidence="4" id="KW-0677">Repeat</keyword>
<evidence type="ECO:0000256" key="3">
    <source>
        <dbReference type="ARBA" id="ARBA00022692"/>
    </source>
</evidence>
<comment type="subcellular location">
    <subcellularLocation>
        <location evidence="1">Membrane</location>
        <topology evidence="1">Multi-pass membrane protein</topology>
    </subcellularLocation>
</comment>
<dbReference type="InterPro" id="IPR015943">
    <property type="entry name" value="WD40/YVTN_repeat-like_dom_sf"/>
</dbReference>
<dbReference type="Gene3D" id="2.130.10.10">
    <property type="entry name" value="YVTN repeat-like/Quinoprotein amine dehydrogenase"/>
    <property type="match status" value="2"/>
</dbReference>
<evidence type="ECO:0000259" key="11">
    <source>
        <dbReference type="PROSITE" id="PS50850"/>
    </source>
</evidence>
<feature type="repeat" description="WD" evidence="8">
    <location>
        <begin position="54"/>
        <end position="95"/>
    </location>
</feature>
<dbReference type="InterPro" id="IPR001680">
    <property type="entry name" value="WD40_rpt"/>
</dbReference>
<dbReference type="PROSITE" id="PS00216">
    <property type="entry name" value="SUGAR_TRANSPORT_1"/>
    <property type="match status" value="1"/>
</dbReference>
<feature type="transmembrane region" description="Helical" evidence="10">
    <location>
        <begin position="540"/>
        <end position="561"/>
    </location>
</feature>
<dbReference type="InterPro" id="IPR005829">
    <property type="entry name" value="Sugar_transporter_CS"/>
</dbReference>
<evidence type="ECO:0000256" key="7">
    <source>
        <dbReference type="ARBA" id="ARBA00038366"/>
    </source>
</evidence>
<feature type="compositionally biased region" description="Basic and acidic residues" evidence="9">
    <location>
        <begin position="476"/>
        <end position="491"/>
    </location>
</feature>
<reference evidence="12" key="1">
    <citation type="submission" date="2019-10" db="EMBL/GenBank/DDBJ databases">
        <authorList>
            <person name="Soares A.E.R."/>
            <person name="Aleixo A."/>
            <person name="Schneider P."/>
            <person name="Miyaki C.Y."/>
            <person name="Schneider M.P."/>
            <person name="Mello C."/>
            <person name="Vasconcelos A.T.R."/>
        </authorList>
    </citation>
    <scope>NUCLEOTIDE SEQUENCE</scope>
    <source>
        <tissue evidence="12">Muscle</tissue>
    </source>
</reference>
<dbReference type="PROSITE" id="PS00678">
    <property type="entry name" value="WD_REPEATS_1"/>
    <property type="match status" value="1"/>
</dbReference>
<dbReference type="PANTHER" id="PTHR19856">
    <property type="entry name" value="WD-REPEATCONTAINING PROTEIN WDR1"/>
    <property type="match status" value="1"/>
</dbReference>
<dbReference type="Pfam" id="PF00400">
    <property type="entry name" value="WD40"/>
    <property type="match status" value="6"/>
</dbReference>
<proteinExistence type="inferred from homology"/>
<name>A0ABQ9CWI4_9PASS</name>
<keyword evidence="5 10" id="KW-1133">Transmembrane helix</keyword>
<dbReference type="SUPFAM" id="SSF50978">
    <property type="entry name" value="WD40 repeat-like"/>
    <property type="match status" value="1"/>
</dbReference>
<dbReference type="NCBIfam" id="TIGR00879">
    <property type="entry name" value="SP"/>
    <property type="match status" value="1"/>
</dbReference>
<feature type="transmembrane region" description="Helical" evidence="10">
    <location>
        <begin position="939"/>
        <end position="960"/>
    </location>
</feature>
<feature type="transmembrane region" description="Helical" evidence="10">
    <location>
        <begin position="900"/>
        <end position="927"/>
    </location>
</feature>
<dbReference type="PROSITE" id="PS00217">
    <property type="entry name" value="SUGAR_TRANSPORT_2"/>
    <property type="match status" value="1"/>
</dbReference>
<feature type="transmembrane region" description="Helical" evidence="10">
    <location>
        <begin position="843"/>
        <end position="865"/>
    </location>
</feature>
<organism evidence="12 13">
    <name type="scientific">Willisornis vidua</name>
    <name type="common">Xingu scale-backed antbird</name>
    <dbReference type="NCBI Taxonomy" id="1566151"/>
    <lineage>
        <taxon>Eukaryota</taxon>
        <taxon>Metazoa</taxon>
        <taxon>Chordata</taxon>
        <taxon>Craniata</taxon>
        <taxon>Vertebrata</taxon>
        <taxon>Euteleostomi</taxon>
        <taxon>Archelosauria</taxon>
        <taxon>Archosauria</taxon>
        <taxon>Dinosauria</taxon>
        <taxon>Saurischia</taxon>
        <taxon>Theropoda</taxon>
        <taxon>Coelurosauria</taxon>
        <taxon>Aves</taxon>
        <taxon>Neognathae</taxon>
        <taxon>Neoaves</taxon>
        <taxon>Telluraves</taxon>
        <taxon>Australaves</taxon>
        <taxon>Passeriformes</taxon>
        <taxon>Thamnophilidae</taxon>
        <taxon>Willisornis</taxon>
    </lineage>
</organism>
<feature type="repeat" description="WD" evidence="8">
    <location>
        <begin position="417"/>
        <end position="458"/>
    </location>
</feature>
<comment type="caution">
    <text evidence="12">The sequence shown here is derived from an EMBL/GenBank/DDBJ whole genome shotgun (WGS) entry which is preliminary data.</text>
</comment>
<dbReference type="PANTHER" id="PTHR19856:SF0">
    <property type="entry name" value="WD REPEAT-CONTAINING PROTEIN 1"/>
    <property type="match status" value="1"/>
</dbReference>
<dbReference type="SMART" id="SM00320">
    <property type="entry name" value="WD40"/>
    <property type="match status" value="8"/>
</dbReference>
<feature type="transmembrane region" description="Helical" evidence="10">
    <location>
        <begin position="691"/>
        <end position="709"/>
    </location>
</feature>
<feature type="region of interest" description="Disordered" evidence="9">
    <location>
        <begin position="476"/>
        <end position="501"/>
    </location>
</feature>
<keyword evidence="13" id="KW-1185">Reference proteome</keyword>
<evidence type="ECO:0000256" key="5">
    <source>
        <dbReference type="ARBA" id="ARBA00022989"/>
    </source>
</evidence>
<dbReference type="CDD" id="cd17432">
    <property type="entry name" value="MFS_GLUT_Class2"/>
    <property type="match status" value="1"/>
</dbReference>
<evidence type="ECO:0000256" key="8">
    <source>
        <dbReference type="PROSITE-ProRule" id="PRU00221"/>
    </source>
</evidence>
<feature type="transmembrane region" description="Helical" evidence="10">
    <location>
        <begin position="631"/>
        <end position="652"/>
    </location>
</feature>
<dbReference type="InterPro" id="IPR036259">
    <property type="entry name" value="MFS_trans_sf"/>
</dbReference>
<dbReference type="InterPro" id="IPR019775">
    <property type="entry name" value="WD40_repeat_CS"/>
</dbReference>
<dbReference type="Proteomes" id="UP001145742">
    <property type="component" value="Unassembled WGS sequence"/>
</dbReference>
<dbReference type="PROSITE" id="PS50294">
    <property type="entry name" value="WD_REPEATS_REGION"/>
    <property type="match status" value="4"/>
</dbReference>